<dbReference type="EMBL" id="FNNC01000006">
    <property type="protein sequence ID" value="SDW88568.1"/>
    <property type="molecule type" value="Genomic_DNA"/>
</dbReference>
<evidence type="ECO:0000256" key="3">
    <source>
        <dbReference type="ARBA" id="ARBA00018323"/>
    </source>
</evidence>
<dbReference type="OrthoDB" id="9815856at2"/>
<dbReference type="InterPro" id="IPR014777">
    <property type="entry name" value="4pyrrole_Mease_sub1"/>
</dbReference>
<evidence type="ECO:0000256" key="8">
    <source>
        <dbReference type="ARBA" id="ARBA00079776"/>
    </source>
</evidence>
<protein>
    <recommendedName>
        <fullName evidence="3">Uroporphyrinogen-III C-methyltransferase</fullName>
        <ecNumber evidence="2">2.1.1.107</ecNumber>
    </recommendedName>
    <alternativeName>
        <fullName evidence="8">Uroporphyrinogen III methylase</fullName>
    </alternativeName>
</protein>
<dbReference type="InterPro" id="IPR050161">
    <property type="entry name" value="Siro_Cobalamin_biosynth"/>
</dbReference>
<dbReference type="InterPro" id="IPR035996">
    <property type="entry name" value="4pyrrol_Methylase_sf"/>
</dbReference>
<dbReference type="CDD" id="cd11642">
    <property type="entry name" value="SUMT"/>
    <property type="match status" value="1"/>
</dbReference>
<dbReference type="SUPFAM" id="SSF53790">
    <property type="entry name" value="Tetrapyrrole methylase"/>
    <property type="match status" value="1"/>
</dbReference>
<evidence type="ECO:0000256" key="4">
    <source>
        <dbReference type="ARBA" id="ARBA00022603"/>
    </source>
</evidence>
<dbReference type="RefSeq" id="WP_091616102.1">
    <property type="nucleotide sequence ID" value="NZ_FNNC01000006.1"/>
</dbReference>
<gene>
    <name evidence="10" type="ORF">SAMN05421781_2682</name>
</gene>
<dbReference type="SUPFAM" id="SSF69618">
    <property type="entry name" value="HemD-like"/>
    <property type="match status" value="1"/>
</dbReference>
<dbReference type="InterPro" id="IPR006366">
    <property type="entry name" value="CobA/CysG_C"/>
</dbReference>
<dbReference type="InterPro" id="IPR000878">
    <property type="entry name" value="4pyrrol_Mease"/>
</dbReference>
<evidence type="ECO:0000256" key="2">
    <source>
        <dbReference type="ARBA" id="ARBA00012162"/>
    </source>
</evidence>
<dbReference type="Gene3D" id="3.40.1010.10">
    <property type="entry name" value="Cobalt-precorrin-4 Transmethylase, Domain 1"/>
    <property type="match status" value="1"/>
</dbReference>
<evidence type="ECO:0000256" key="5">
    <source>
        <dbReference type="ARBA" id="ARBA00022679"/>
    </source>
</evidence>
<dbReference type="GO" id="GO:0032259">
    <property type="term" value="P:methylation"/>
    <property type="evidence" value="ECO:0007669"/>
    <property type="project" value="UniProtKB-KW"/>
</dbReference>
<evidence type="ECO:0000259" key="9">
    <source>
        <dbReference type="Pfam" id="PF00590"/>
    </source>
</evidence>
<dbReference type="FunFam" id="3.30.950.10:FF:000001">
    <property type="entry name" value="Siroheme synthase"/>
    <property type="match status" value="1"/>
</dbReference>
<feature type="domain" description="Tetrapyrrole methylase" evidence="9">
    <location>
        <begin position="5"/>
        <end position="217"/>
    </location>
</feature>
<dbReference type="NCBIfam" id="NF004790">
    <property type="entry name" value="PRK06136.1"/>
    <property type="match status" value="1"/>
</dbReference>
<dbReference type="EC" id="2.1.1.107" evidence="2"/>
<accession>A0A1H2X723</accession>
<dbReference type="NCBIfam" id="TIGR01469">
    <property type="entry name" value="cobA_cysG_Cterm"/>
    <property type="match status" value="1"/>
</dbReference>
<dbReference type="InterPro" id="IPR036108">
    <property type="entry name" value="4pyrrol_syn_uPrphyn_synt_sf"/>
</dbReference>
<comment type="similarity">
    <text evidence="1">Belongs to the precorrin methyltransferase family.</text>
</comment>
<dbReference type="FunFam" id="3.40.1010.10:FF:000001">
    <property type="entry name" value="Siroheme synthase"/>
    <property type="match status" value="1"/>
</dbReference>
<dbReference type="InterPro" id="IPR003043">
    <property type="entry name" value="Uropor_MeTrfase_CS"/>
</dbReference>
<dbReference type="PANTHER" id="PTHR45790:SF3">
    <property type="entry name" value="S-ADENOSYL-L-METHIONINE-DEPENDENT UROPORPHYRINOGEN III METHYLTRANSFERASE, CHLOROPLASTIC"/>
    <property type="match status" value="1"/>
</dbReference>
<evidence type="ECO:0000256" key="7">
    <source>
        <dbReference type="ARBA" id="ARBA00023244"/>
    </source>
</evidence>
<evidence type="ECO:0000313" key="10">
    <source>
        <dbReference type="EMBL" id="SDW88568.1"/>
    </source>
</evidence>
<dbReference type="Pfam" id="PF00590">
    <property type="entry name" value="TP_methylase"/>
    <property type="match status" value="1"/>
</dbReference>
<dbReference type="GO" id="GO:0004851">
    <property type="term" value="F:uroporphyrin-III C-methyltransferase activity"/>
    <property type="evidence" value="ECO:0007669"/>
    <property type="project" value="UniProtKB-EC"/>
</dbReference>
<dbReference type="GO" id="GO:0019354">
    <property type="term" value="P:siroheme biosynthetic process"/>
    <property type="evidence" value="ECO:0007669"/>
    <property type="project" value="InterPro"/>
</dbReference>
<dbReference type="AlphaFoldDB" id="A0A1H2X723"/>
<evidence type="ECO:0000313" key="11">
    <source>
        <dbReference type="Proteomes" id="UP000199488"/>
    </source>
</evidence>
<dbReference type="PANTHER" id="PTHR45790">
    <property type="entry name" value="SIROHEME SYNTHASE-RELATED"/>
    <property type="match status" value="1"/>
</dbReference>
<dbReference type="PROSITE" id="PS00839">
    <property type="entry name" value="SUMT_1"/>
    <property type="match status" value="1"/>
</dbReference>
<keyword evidence="4 10" id="KW-0489">Methyltransferase</keyword>
<keyword evidence="7" id="KW-0627">Porphyrin biosynthesis</keyword>
<dbReference type="GO" id="GO:0004852">
    <property type="term" value="F:uroporphyrinogen-III synthase activity"/>
    <property type="evidence" value="ECO:0007669"/>
    <property type="project" value="InterPro"/>
</dbReference>
<organism evidence="10 11">
    <name type="scientific">Marinococcus luteus</name>
    <dbReference type="NCBI Taxonomy" id="1122204"/>
    <lineage>
        <taxon>Bacteria</taxon>
        <taxon>Bacillati</taxon>
        <taxon>Bacillota</taxon>
        <taxon>Bacilli</taxon>
        <taxon>Bacillales</taxon>
        <taxon>Bacillaceae</taxon>
        <taxon>Marinococcus</taxon>
    </lineage>
</organism>
<keyword evidence="6" id="KW-0949">S-adenosyl-L-methionine</keyword>
<keyword evidence="5 10" id="KW-0808">Transferase</keyword>
<keyword evidence="11" id="KW-1185">Reference proteome</keyword>
<sequence>MAGGKVYLVGAGPGNEGLLTVRGAECIRQADVIFYDRLVNPLLLEQAPIEAERIYCGKLPQKHILRQEVIQKMMVEKSREGKRVVRLKGGDPGVFGRVGEEAAVMEENDIEYEIVPGITSGIAAPLYAGVPVTHRDYSGSFAAITAHTKKETGEPDLDWEPLAKSIDTVAFYMGVKNLPFITKRLIEAGKPKDTAVMVVEWGTYSKQRTVKGTLADINDIVQKHAIENPSITLVGNVVKAGPVSTWFEELPLFGRYIWHVRTTAGAGRWSSEWKSQGAEVYEGPVWEETLPELTHLQKDLPYDEIVFETASDVEAFMAQLKNWRLDLRQVNCLLTAATRRAEEKWKDYGILPGFRSKEQWKYTEGVHFIGSEAWIEEIGHQGSSDIGHVLESAASSDHTLERLLVDDSINTVIFPCRKAVTTAVEKINALYNGDAAQWWSQKTVVCIGERTKEQAEKYGIHVDMAAGASEQAVTASIQKCFSPIL</sequence>
<proteinExistence type="inferred from homology"/>
<dbReference type="STRING" id="1122204.SAMN05421781_2682"/>
<evidence type="ECO:0000256" key="1">
    <source>
        <dbReference type="ARBA" id="ARBA00005879"/>
    </source>
</evidence>
<dbReference type="Gene3D" id="3.40.50.10090">
    <property type="match status" value="1"/>
</dbReference>
<dbReference type="Proteomes" id="UP000199488">
    <property type="component" value="Unassembled WGS sequence"/>
</dbReference>
<dbReference type="Gene3D" id="3.30.950.10">
    <property type="entry name" value="Methyltransferase, Cobalt-precorrin-4 Transmethylase, Domain 2"/>
    <property type="match status" value="1"/>
</dbReference>
<evidence type="ECO:0000256" key="6">
    <source>
        <dbReference type="ARBA" id="ARBA00022691"/>
    </source>
</evidence>
<dbReference type="InterPro" id="IPR014776">
    <property type="entry name" value="4pyrrole_Mease_sub2"/>
</dbReference>
<reference evidence="10 11" key="1">
    <citation type="submission" date="2016-10" db="EMBL/GenBank/DDBJ databases">
        <authorList>
            <person name="de Groot N.N."/>
        </authorList>
    </citation>
    <scope>NUCLEOTIDE SEQUENCE [LARGE SCALE GENOMIC DNA]</scope>
    <source>
        <strain evidence="10 11">DSM 23126</strain>
    </source>
</reference>
<name>A0A1H2X723_9BACI</name>